<dbReference type="PANTHER" id="PTHR38590:SF1">
    <property type="entry name" value="BLL0828 PROTEIN"/>
    <property type="match status" value="1"/>
</dbReference>
<dbReference type="SUPFAM" id="SSF52980">
    <property type="entry name" value="Restriction endonuclease-like"/>
    <property type="match status" value="1"/>
</dbReference>
<reference evidence="2 3" key="1">
    <citation type="journal article" date="2015" name="Nature">
        <title>rRNA introns, odd ribosomes, and small enigmatic genomes across a large radiation of phyla.</title>
        <authorList>
            <person name="Brown C.T."/>
            <person name="Hug L.A."/>
            <person name="Thomas B.C."/>
            <person name="Sharon I."/>
            <person name="Castelle C.J."/>
            <person name="Singh A."/>
            <person name="Wilkins M.J."/>
            <person name="Williams K.H."/>
            <person name="Banfield J.F."/>
        </authorList>
    </citation>
    <scope>NUCLEOTIDE SEQUENCE [LARGE SCALE GENOMIC DNA]</scope>
</reference>
<dbReference type="PANTHER" id="PTHR38590">
    <property type="entry name" value="BLL0828 PROTEIN"/>
    <property type="match status" value="1"/>
</dbReference>
<dbReference type="Gene3D" id="3.40.960.10">
    <property type="entry name" value="VSR Endonuclease"/>
    <property type="match status" value="1"/>
</dbReference>
<protein>
    <recommendedName>
        <fullName evidence="1">DUF559 domain-containing protein</fullName>
    </recommendedName>
</protein>
<sequence>MTKIFNQKTKTKLRKILRNQPTKSETVLWKHLSNRQLGYKFRRQCGVGNVVVDFYCQQLKLAIEVDGSTHEDELVQEKDIKKENYLKSLGLTINRYTSEQVFRYLHETIEDIYNTCKYLNKL</sequence>
<dbReference type="Pfam" id="PF04480">
    <property type="entry name" value="DUF559"/>
    <property type="match status" value="1"/>
</dbReference>
<dbReference type="STRING" id="1619046.US42_C0001G0024"/>
<dbReference type="InterPro" id="IPR011335">
    <property type="entry name" value="Restrct_endonuc-II-like"/>
</dbReference>
<dbReference type="EMBL" id="LBSX01000001">
    <property type="protein sequence ID" value="KKQ28173.1"/>
    <property type="molecule type" value="Genomic_DNA"/>
</dbReference>
<dbReference type="InterPro" id="IPR007569">
    <property type="entry name" value="DUF559"/>
</dbReference>
<proteinExistence type="predicted"/>
<accession>A0A0G0GAQ0</accession>
<gene>
    <name evidence="2" type="ORF">US42_C0001G0024</name>
</gene>
<comment type="caution">
    <text evidence="2">The sequence shown here is derived from an EMBL/GenBank/DDBJ whole genome shotgun (WGS) entry which is preliminary data.</text>
</comment>
<evidence type="ECO:0000313" key="2">
    <source>
        <dbReference type="EMBL" id="KKQ28173.1"/>
    </source>
</evidence>
<dbReference type="AlphaFoldDB" id="A0A0G0GAQ0"/>
<dbReference type="InterPro" id="IPR047216">
    <property type="entry name" value="Endonuclease_DUF559_bact"/>
</dbReference>
<evidence type="ECO:0000313" key="3">
    <source>
        <dbReference type="Proteomes" id="UP000034849"/>
    </source>
</evidence>
<dbReference type="Proteomes" id="UP000034849">
    <property type="component" value="Unassembled WGS sequence"/>
</dbReference>
<evidence type="ECO:0000259" key="1">
    <source>
        <dbReference type="Pfam" id="PF04480"/>
    </source>
</evidence>
<feature type="domain" description="DUF559" evidence="1">
    <location>
        <begin position="11"/>
        <end position="116"/>
    </location>
</feature>
<name>A0A0G0GAQ0_9BACT</name>
<organism evidence="2 3">
    <name type="scientific">Candidatus Magasanikbacteria bacterium GW2011_GWC2_37_14</name>
    <dbReference type="NCBI Taxonomy" id="1619046"/>
    <lineage>
        <taxon>Bacteria</taxon>
        <taxon>Candidatus Magasanikiibacteriota</taxon>
    </lineage>
</organism>
<dbReference type="CDD" id="cd01038">
    <property type="entry name" value="Endonuclease_DUF559"/>
    <property type="match status" value="1"/>
</dbReference>